<evidence type="ECO:0008006" key="4">
    <source>
        <dbReference type="Google" id="ProtNLM"/>
    </source>
</evidence>
<dbReference type="Proteomes" id="UP000825729">
    <property type="component" value="Unassembled WGS sequence"/>
</dbReference>
<organism evidence="2 3">
    <name type="scientific">Aristolochia fimbriata</name>
    <name type="common">White veined hardy Dutchman's pipe vine</name>
    <dbReference type="NCBI Taxonomy" id="158543"/>
    <lineage>
        <taxon>Eukaryota</taxon>
        <taxon>Viridiplantae</taxon>
        <taxon>Streptophyta</taxon>
        <taxon>Embryophyta</taxon>
        <taxon>Tracheophyta</taxon>
        <taxon>Spermatophyta</taxon>
        <taxon>Magnoliopsida</taxon>
        <taxon>Magnoliidae</taxon>
        <taxon>Piperales</taxon>
        <taxon>Aristolochiaceae</taxon>
        <taxon>Aristolochia</taxon>
    </lineage>
</organism>
<protein>
    <recommendedName>
        <fullName evidence="4">DUF1618 domain-containing protein</fullName>
    </recommendedName>
</protein>
<accession>A0AAV7E391</accession>
<name>A0AAV7E391_ARIFI</name>
<dbReference type="AlphaFoldDB" id="A0AAV7E391"/>
<gene>
    <name evidence="2" type="ORF">H6P81_018513</name>
</gene>
<feature type="region of interest" description="Disordered" evidence="1">
    <location>
        <begin position="1"/>
        <end position="87"/>
    </location>
</feature>
<sequence length="462" mass="51881">MSRWAKTKTKKKTSSSIIILFNPDPAPAHPWRKRPAQTGLPGPPPPPPQLRVAPAATTLPYTHPDPPRALAPRGPHEREADRSKYKKSNLGHRFRGISASPDFPKTFRGVRRDGARAGELSDCRRNRPDLTGHLSRAGGPECTVGHFTLRVCAAANTVLFLPSKRGETIDRKRGFCEEGGGGRERKKRRGRGFRYHNCRIQEDSLTDLVSSDLDFWIYFTLKGFWNCNWLDQKGSRTSLEPLIYLRETLDLASDCASFWSYIQRSPNVVAYPLAKDGLSLQYPVVMDVDNSGALVDGIHILKARFSGLVHIEGDSGIAIGWGRKEVEPRWSDWSYFRETLDLPSDCASLWSYIRRSPNAFAYPLAKDGLTLHSLVVMDLDRSSSNFLFAFRSGSRKVVFLHSESAVLHTFCCSFRGGLDGLRIWKLDFQVYFTLKEILELQLVGAERKSNLVGATGLALEKF</sequence>
<evidence type="ECO:0000313" key="3">
    <source>
        <dbReference type="Proteomes" id="UP000825729"/>
    </source>
</evidence>
<feature type="compositionally biased region" description="Basic residues" evidence="1">
    <location>
        <begin position="1"/>
        <end position="13"/>
    </location>
</feature>
<comment type="caution">
    <text evidence="2">The sequence shown here is derived from an EMBL/GenBank/DDBJ whole genome shotgun (WGS) entry which is preliminary data.</text>
</comment>
<keyword evidence="3" id="KW-1185">Reference proteome</keyword>
<dbReference type="EMBL" id="JAINDJ010000007">
    <property type="protein sequence ID" value="KAG9442659.1"/>
    <property type="molecule type" value="Genomic_DNA"/>
</dbReference>
<evidence type="ECO:0000256" key="1">
    <source>
        <dbReference type="SAM" id="MobiDB-lite"/>
    </source>
</evidence>
<feature type="compositionally biased region" description="Basic and acidic residues" evidence="1">
    <location>
        <begin position="74"/>
        <end position="83"/>
    </location>
</feature>
<evidence type="ECO:0000313" key="2">
    <source>
        <dbReference type="EMBL" id="KAG9442659.1"/>
    </source>
</evidence>
<proteinExistence type="predicted"/>
<reference evidence="2 3" key="1">
    <citation type="submission" date="2021-07" db="EMBL/GenBank/DDBJ databases">
        <title>The Aristolochia fimbriata genome: insights into angiosperm evolution, floral development and chemical biosynthesis.</title>
        <authorList>
            <person name="Jiao Y."/>
        </authorList>
    </citation>
    <scope>NUCLEOTIDE SEQUENCE [LARGE SCALE GENOMIC DNA]</scope>
    <source>
        <strain evidence="2">IBCAS-2021</strain>
        <tissue evidence="2">Leaf</tissue>
    </source>
</reference>